<accession>A0A845HV27</accession>
<dbReference type="RefSeq" id="WP_161092960.1">
    <property type="nucleotide sequence ID" value="NZ_WWCV01000086.1"/>
</dbReference>
<dbReference type="EMBL" id="WWCV01000086">
    <property type="protein sequence ID" value="MYN20654.1"/>
    <property type="molecule type" value="Genomic_DNA"/>
</dbReference>
<evidence type="ECO:0000259" key="3">
    <source>
        <dbReference type="PROSITE" id="PS51677"/>
    </source>
</evidence>
<gene>
    <name evidence="4" type="ORF">GTP81_28335</name>
</gene>
<name>A0A845HV27_9BURK</name>
<dbReference type="GO" id="GO:0005975">
    <property type="term" value="P:carbohydrate metabolic process"/>
    <property type="evidence" value="ECO:0007669"/>
    <property type="project" value="InterPro"/>
</dbReference>
<dbReference type="PANTHER" id="PTHR34216:SF7">
    <property type="entry name" value="POLY-BETA-1,6-N-ACETYL-D-GLUCOSAMINE N-DEACETYLASE"/>
    <property type="match status" value="1"/>
</dbReference>
<sequence length="266" mass="29352">MRISRRLCLAAMLAGVLASGAAPAQPAPQTAVPVLAYHRFGATVADSMTIRTSTFESQLRYLSTHGYTVIPLRQLVDYLAGKQAALPPRAVVITVDDGHRSVWDEMRPLVLRYRVPVTLFIYPSAISNAPYALTWQQLQALQASGWFDIQSHTLWHPNFKQERRRLTPAAYRQLLRQQLLGSRQRLQQMLGGEVALLAWPYGIVDDELMQAAADAGYSAAFTLAAHAASRADAPLALPRYLISDAYGERAYARLLEQAQPSAASAH</sequence>
<dbReference type="GO" id="GO:0016810">
    <property type="term" value="F:hydrolase activity, acting on carbon-nitrogen (but not peptide) bonds"/>
    <property type="evidence" value="ECO:0007669"/>
    <property type="project" value="InterPro"/>
</dbReference>
<dbReference type="CDD" id="cd10918">
    <property type="entry name" value="CE4_NodB_like_5s_6s"/>
    <property type="match status" value="1"/>
</dbReference>
<keyword evidence="1 2" id="KW-0732">Signal</keyword>
<organism evidence="4 5">
    <name type="scientific">Duganella vulcania</name>
    <dbReference type="NCBI Taxonomy" id="2692166"/>
    <lineage>
        <taxon>Bacteria</taxon>
        <taxon>Pseudomonadati</taxon>
        <taxon>Pseudomonadota</taxon>
        <taxon>Betaproteobacteria</taxon>
        <taxon>Burkholderiales</taxon>
        <taxon>Oxalobacteraceae</taxon>
        <taxon>Telluria group</taxon>
        <taxon>Duganella</taxon>
    </lineage>
</organism>
<dbReference type="InterPro" id="IPR051398">
    <property type="entry name" value="Polysacch_Deacetylase"/>
</dbReference>
<dbReference type="PROSITE" id="PS51677">
    <property type="entry name" value="NODB"/>
    <property type="match status" value="1"/>
</dbReference>
<dbReference type="AlphaFoldDB" id="A0A845HV27"/>
<dbReference type="SUPFAM" id="SSF88713">
    <property type="entry name" value="Glycoside hydrolase/deacetylase"/>
    <property type="match status" value="1"/>
</dbReference>
<evidence type="ECO:0000313" key="4">
    <source>
        <dbReference type="EMBL" id="MYN20654.1"/>
    </source>
</evidence>
<feature type="domain" description="NodB homology" evidence="3">
    <location>
        <begin position="89"/>
        <end position="266"/>
    </location>
</feature>
<comment type="caution">
    <text evidence="4">The sequence shown here is derived from an EMBL/GenBank/DDBJ whole genome shotgun (WGS) entry which is preliminary data.</text>
</comment>
<keyword evidence="5" id="KW-1185">Reference proteome</keyword>
<dbReference type="InterPro" id="IPR006311">
    <property type="entry name" value="TAT_signal"/>
</dbReference>
<dbReference type="PANTHER" id="PTHR34216">
    <property type="match status" value="1"/>
</dbReference>
<dbReference type="InterPro" id="IPR002509">
    <property type="entry name" value="NODB_dom"/>
</dbReference>
<evidence type="ECO:0000256" key="1">
    <source>
        <dbReference type="ARBA" id="ARBA00022729"/>
    </source>
</evidence>
<feature type="signal peptide" evidence="2">
    <location>
        <begin position="1"/>
        <end position="24"/>
    </location>
</feature>
<dbReference type="Gene3D" id="3.20.20.370">
    <property type="entry name" value="Glycoside hydrolase/deacetylase"/>
    <property type="match status" value="1"/>
</dbReference>
<dbReference type="InterPro" id="IPR011330">
    <property type="entry name" value="Glyco_hydro/deAcase_b/a-brl"/>
</dbReference>
<evidence type="ECO:0000313" key="5">
    <source>
        <dbReference type="Proteomes" id="UP000484875"/>
    </source>
</evidence>
<evidence type="ECO:0000256" key="2">
    <source>
        <dbReference type="SAM" id="SignalP"/>
    </source>
</evidence>
<proteinExistence type="predicted"/>
<reference evidence="4 5" key="1">
    <citation type="submission" date="2019-12" db="EMBL/GenBank/DDBJ databases">
        <title>Novel species isolated from a subtropical stream in China.</title>
        <authorList>
            <person name="Lu H."/>
        </authorList>
    </citation>
    <scope>NUCLEOTIDE SEQUENCE [LARGE SCALE GENOMIC DNA]</scope>
    <source>
        <strain evidence="4 5">FT107W</strain>
    </source>
</reference>
<dbReference type="Proteomes" id="UP000484875">
    <property type="component" value="Unassembled WGS sequence"/>
</dbReference>
<dbReference type="PROSITE" id="PS51318">
    <property type="entry name" value="TAT"/>
    <property type="match status" value="1"/>
</dbReference>
<feature type="chain" id="PRO_5032537236" evidence="2">
    <location>
        <begin position="25"/>
        <end position="266"/>
    </location>
</feature>
<protein>
    <submittedName>
        <fullName evidence="4">Polysaccharide deacetylase family protein</fullName>
    </submittedName>
</protein>
<dbReference type="Pfam" id="PF01522">
    <property type="entry name" value="Polysacc_deac_1"/>
    <property type="match status" value="1"/>
</dbReference>